<evidence type="ECO:0000256" key="4">
    <source>
        <dbReference type="SAM" id="MobiDB-lite"/>
    </source>
</evidence>
<comment type="caution">
    <text evidence="5">The sequence shown here is derived from an EMBL/GenBank/DDBJ whole genome shotgun (WGS) entry which is preliminary data.</text>
</comment>
<dbReference type="InterPro" id="IPR010756">
    <property type="entry name" value="Tls1-like"/>
</dbReference>
<evidence type="ECO:0000256" key="2">
    <source>
        <dbReference type="ARBA" id="ARBA00007643"/>
    </source>
</evidence>
<keyword evidence="3" id="KW-0539">Nucleus</keyword>
<feature type="region of interest" description="Disordered" evidence="4">
    <location>
        <begin position="304"/>
        <end position="338"/>
    </location>
</feature>
<evidence type="ECO:0000313" key="5">
    <source>
        <dbReference type="EMBL" id="KKA30447.1"/>
    </source>
</evidence>
<dbReference type="Pfam" id="PF07052">
    <property type="entry name" value="Hep_59"/>
    <property type="match status" value="1"/>
</dbReference>
<feature type="compositionally biased region" description="Polar residues" evidence="4">
    <location>
        <begin position="154"/>
        <end position="174"/>
    </location>
</feature>
<dbReference type="EMBL" id="LAEV01000372">
    <property type="protein sequence ID" value="KKA30447.1"/>
    <property type="molecule type" value="Genomic_DNA"/>
</dbReference>
<feature type="compositionally biased region" description="Basic residues" evidence="4">
    <location>
        <begin position="19"/>
        <end position="28"/>
    </location>
</feature>
<organism evidence="5 6">
    <name type="scientific">Thielaviopsis punctulata</name>
    <dbReference type="NCBI Taxonomy" id="72032"/>
    <lineage>
        <taxon>Eukaryota</taxon>
        <taxon>Fungi</taxon>
        <taxon>Dikarya</taxon>
        <taxon>Ascomycota</taxon>
        <taxon>Pezizomycotina</taxon>
        <taxon>Sordariomycetes</taxon>
        <taxon>Hypocreomycetidae</taxon>
        <taxon>Microascales</taxon>
        <taxon>Ceratocystidaceae</taxon>
        <taxon>Thielaviopsis</taxon>
    </lineage>
</organism>
<comment type="similarity">
    <text evidence="2">Belongs to the TLS1 family.</text>
</comment>
<reference evidence="5 6" key="1">
    <citation type="submission" date="2015-03" db="EMBL/GenBank/DDBJ databases">
        <authorList>
            <person name="Radwan O."/>
            <person name="Al-Naeli F.A."/>
            <person name="Rendon G.A."/>
            <person name="Fields C."/>
        </authorList>
    </citation>
    <scope>NUCLEOTIDE SEQUENCE [LARGE SCALE GENOMIC DNA]</scope>
    <source>
        <strain evidence="5">CR-DP1</strain>
    </source>
</reference>
<evidence type="ECO:0008006" key="7">
    <source>
        <dbReference type="Google" id="ProtNLM"/>
    </source>
</evidence>
<dbReference type="GO" id="GO:0000398">
    <property type="term" value="P:mRNA splicing, via spliceosome"/>
    <property type="evidence" value="ECO:0007669"/>
    <property type="project" value="TreeGrafter"/>
</dbReference>
<feature type="compositionally biased region" description="Polar residues" evidence="4">
    <location>
        <begin position="34"/>
        <end position="50"/>
    </location>
</feature>
<evidence type="ECO:0000313" key="6">
    <source>
        <dbReference type="Proteomes" id="UP000033483"/>
    </source>
</evidence>
<protein>
    <recommendedName>
        <fullName evidence="7">mRNA splicing factor RNA helicase</fullName>
    </recommendedName>
</protein>
<dbReference type="OrthoDB" id="5627at2759"/>
<dbReference type="GO" id="GO:0005681">
    <property type="term" value="C:spliceosomal complex"/>
    <property type="evidence" value="ECO:0007669"/>
    <property type="project" value="TreeGrafter"/>
</dbReference>
<sequence length="360" mass="40045">MSGLAPLSPPAEEVAVVFKSKKNRKQLRNRPTADDNSNDAQPTTANSYDAPSSIFDDDDDEAAPAVRKAKRQRVMGVAFRVEVPRPEEDHSDQEAELSPPMALVPSPDGDENAPPTIAGRIKRFAPQTGIMGALVNQHMEQYVESRLSKRHPSTSESTTSHARNPSASSISLGNATATTVPPPPAFHAPVLEGQKLTQSGKLLEVDLGDEARMKNLDMIERARRGQDLYDSAGSELSNKRKRRDRRGSQDLKRDQVVESFLHENRLEVYDVPKQAENEDIGDLAADDRVAEKFRRDFIDAMSQRVRRRRMARPAAQPANRPGAKRDDEVLKGPKLGGSRNVRAQVRDILIQEAKEKVRRR</sequence>
<dbReference type="AlphaFoldDB" id="A0A0F4ZIT4"/>
<evidence type="ECO:0000256" key="3">
    <source>
        <dbReference type="ARBA" id="ARBA00023242"/>
    </source>
</evidence>
<feature type="region of interest" description="Disordered" evidence="4">
    <location>
        <begin position="230"/>
        <end position="251"/>
    </location>
</feature>
<dbReference type="PANTHER" id="PTHR13486">
    <property type="entry name" value="TELOMERE LENGTH AND SILENCING PROTEIN 1 TLS1 FAMILY MEMBER"/>
    <property type="match status" value="1"/>
</dbReference>
<dbReference type="Proteomes" id="UP000033483">
    <property type="component" value="Unassembled WGS sequence"/>
</dbReference>
<proteinExistence type="inferred from homology"/>
<comment type="subcellular location">
    <subcellularLocation>
        <location evidence="1">Nucleus</location>
    </subcellularLocation>
</comment>
<gene>
    <name evidence="5" type="ORF">TD95_000627</name>
</gene>
<feature type="region of interest" description="Disordered" evidence="4">
    <location>
        <begin position="142"/>
        <end position="189"/>
    </location>
</feature>
<feature type="compositionally biased region" description="Low complexity" evidence="4">
    <location>
        <begin position="312"/>
        <end position="321"/>
    </location>
</feature>
<feature type="region of interest" description="Disordered" evidence="4">
    <location>
        <begin position="18"/>
        <end position="117"/>
    </location>
</feature>
<dbReference type="PANTHER" id="PTHR13486:SF2">
    <property type="entry name" value="SPLICING FACTOR C9ORF78"/>
    <property type="match status" value="1"/>
</dbReference>
<keyword evidence="6" id="KW-1185">Reference proteome</keyword>
<accession>A0A0F4ZIT4</accession>
<evidence type="ECO:0000256" key="1">
    <source>
        <dbReference type="ARBA" id="ARBA00004123"/>
    </source>
</evidence>
<name>A0A0F4ZIT4_9PEZI</name>